<gene>
    <name evidence="1" type="ORF">Megvenef_00191</name>
</gene>
<evidence type="ECO:0000313" key="2">
    <source>
        <dbReference type="Proteomes" id="UP001291687"/>
    </source>
</evidence>
<protein>
    <recommendedName>
        <fullName evidence="3">AsmA-like C-terminal domain-containing protein</fullName>
    </recommendedName>
</protein>
<comment type="caution">
    <text evidence="1">The sequence shown here is derived from an EMBL/GenBank/DDBJ whole genome shotgun (WGS) entry which is preliminary data.</text>
</comment>
<dbReference type="Proteomes" id="UP001291687">
    <property type="component" value="Unassembled WGS sequence"/>
</dbReference>
<evidence type="ECO:0008006" key="3">
    <source>
        <dbReference type="Google" id="ProtNLM"/>
    </source>
</evidence>
<keyword evidence="2" id="KW-1185">Reference proteome</keyword>
<name>A0ABU5NAN8_9RICK</name>
<dbReference type="EMBL" id="JARJFB010000007">
    <property type="protein sequence ID" value="MEA0970238.1"/>
    <property type="molecule type" value="Genomic_DNA"/>
</dbReference>
<sequence length="824" mass="91871">MRILSKILALIILIFASFYSLFLAANMGKLNQPIKTVLEYFLNIELVELNFQDTTLTSKEAIILSRNGKLLISGLKIHVGYSAGSFDFTMDPGRVCITNNNDELIVDAKYSGKFIKNILKNNYSTELNFSNIVISDLTDIHNKPYQNGLISYTHHKSAHTHHIAFDLNFDNSTYLRASSDQDSKKVKVTGKNIPLGTYTIFEKIAPDNGLVKFFQEFIKNGYITEADFLLDINKEILTKDSIIGKVKIQKLDFSYDNDFPLLKNMDVDIDVFDSNVTFKINSAYSSALSLSQGLILMNWQGLDNTELKITAKAHGPATGLTGFISSTQHQEMNKANIDLRKIIGQANLDIYIDIPLKPGTKNIYNISADITEASLSIFKNYVNLTNASIKGVFNGDKVLLSGAGKINNFKSDLGFALNITDKTEFSHKLDIKTYFKVLNDKSDSRNKIAFISLQGGDSVIDFTYTNKDSKGLIAVDSDITGLDLYFDKLGIRKKKNDKSRLVISGAFTDPTMGKIDFSVSSQSGLKTNGTIDIDSNKAIANIKEIKHKQTDLSAKIILDKNLFDANIKGKALDLSEADMLHFLEKERDGGSTKLVLAIERVRLKDDIWLDGVKAKFECDNLRCFSGYIDSKIGSRSLEVLLAAKGDKEEWLVKCSNAGALLRGLDMYNSMRAGNLTLNLITSRKEVKRGNIIPIHNGKFTFERFMLHDAPTMTRMVSFISLPGFISMISGNKDIAFLGMNGTFSFQNNILSIDNSFATGPYFDFTLKGTIDTKKRFMDIYGHVNPQLYGISSVIGSIPLIGRIFTGNKNHQGLVSKSYRLKEKY</sequence>
<proteinExistence type="predicted"/>
<accession>A0ABU5NAN8</accession>
<reference evidence="1 2" key="1">
    <citation type="submission" date="2023-03" db="EMBL/GenBank/DDBJ databases">
        <title>Host association and intracellularity evolved multiple times independently in the Rickettsiales.</title>
        <authorList>
            <person name="Castelli M."/>
            <person name="Nardi T."/>
            <person name="Gammuto L."/>
            <person name="Bellinzona G."/>
            <person name="Sabaneyeva E."/>
            <person name="Potekhin A."/>
            <person name="Serra V."/>
            <person name="Petroni G."/>
            <person name="Sassera D."/>
        </authorList>
    </citation>
    <scope>NUCLEOTIDE SEQUENCE [LARGE SCALE GENOMIC DNA]</scope>
    <source>
        <strain evidence="1 2">Sr 2-6</strain>
    </source>
</reference>
<evidence type="ECO:0000313" key="1">
    <source>
        <dbReference type="EMBL" id="MEA0970238.1"/>
    </source>
</evidence>
<organism evidence="1 2">
    <name type="scientific">Candidatus Megaera venefica</name>
    <dbReference type="NCBI Taxonomy" id="2055910"/>
    <lineage>
        <taxon>Bacteria</taxon>
        <taxon>Pseudomonadati</taxon>
        <taxon>Pseudomonadota</taxon>
        <taxon>Alphaproteobacteria</taxon>
        <taxon>Rickettsiales</taxon>
        <taxon>Rickettsiaceae</taxon>
        <taxon>Candidatus Megaera</taxon>
    </lineage>
</organism>